<dbReference type="KEGG" id="spaa:SPAPADRAFT_62471"/>
<dbReference type="HOGENOM" id="CLU_027654_1_1_1"/>
<reference evidence="3 4" key="1">
    <citation type="journal article" date="2011" name="Proc. Natl. Acad. Sci. U.S.A.">
        <title>Comparative genomics of xylose-fermenting fungi for enhanced biofuel production.</title>
        <authorList>
            <person name="Wohlbach D.J."/>
            <person name="Kuo A."/>
            <person name="Sato T.K."/>
            <person name="Potts K.M."/>
            <person name="Salamov A.A."/>
            <person name="LaButti K.M."/>
            <person name="Sun H."/>
            <person name="Clum A."/>
            <person name="Pangilinan J.L."/>
            <person name="Lindquist E.A."/>
            <person name="Lucas S."/>
            <person name="Lapidus A."/>
            <person name="Jin M."/>
            <person name="Gunawan C."/>
            <person name="Balan V."/>
            <person name="Dale B.E."/>
            <person name="Jeffries T.W."/>
            <person name="Zinkel R."/>
            <person name="Barry K.W."/>
            <person name="Grigoriev I.V."/>
            <person name="Gasch A.P."/>
        </authorList>
    </citation>
    <scope>NUCLEOTIDE SEQUENCE [LARGE SCALE GENOMIC DNA]</scope>
    <source>
        <strain evidence="4">NRRL Y-27907 / 11-Y1</strain>
    </source>
</reference>
<dbReference type="FunCoup" id="G3AS11">
    <property type="interactions" value="53"/>
</dbReference>
<gene>
    <name evidence="3" type="ORF">SPAPADRAFT_62471</name>
</gene>
<dbReference type="STRING" id="619300.G3AS11"/>
<dbReference type="GO" id="GO:0043399">
    <property type="term" value="F:tRNA adenosine(64)-2'-O-ribosylphosphate transferase activity"/>
    <property type="evidence" value="ECO:0007669"/>
    <property type="project" value="InterPro"/>
</dbReference>
<evidence type="ECO:0000259" key="2">
    <source>
        <dbReference type="Pfam" id="PF17184"/>
    </source>
</evidence>
<dbReference type="EMBL" id="GL996503">
    <property type="protein sequence ID" value="EGW31860.1"/>
    <property type="molecule type" value="Genomic_DNA"/>
</dbReference>
<dbReference type="InterPro" id="IPR007306">
    <property type="entry name" value="Rit1"/>
</dbReference>
<dbReference type="Pfam" id="PF17184">
    <property type="entry name" value="Rit1_C"/>
    <property type="match status" value="1"/>
</dbReference>
<name>G3AS11_SPAPN</name>
<feature type="domain" description="Rit1 DUSP-like" evidence="1">
    <location>
        <begin position="394"/>
        <end position="494"/>
    </location>
</feature>
<dbReference type="RefSeq" id="XP_007376638.1">
    <property type="nucleotide sequence ID" value="XM_007376576.1"/>
</dbReference>
<dbReference type="OrthoDB" id="45256at2759"/>
<keyword evidence="4" id="KW-1185">Reference proteome</keyword>
<evidence type="ECO:0000313" key="4">
    <source>
        <dbReference type="Proteomes" id="UP000000709"/>
    </source>
</evidence>
<dbReference type="Pfam" id="PF04179">
    <property type="entry name" value="Init_tRNA_PT"/>
    <property type="match status" value="1"/>
</dbReference>
<dbReference type="InterPro" id="IPR033449">
    <property type="entry name" value="Rit1_N"/>
</dbReference>
<evidence type="ECO:0000259" key="1">
    <source>
        <dbReference type="Pfam" id="PF04179"/>
    </source>
</evidence>
<evidence type="ECO:0008006" key="5">
    <source>
        <dbReference type="Google" id="ProtNLM"/>
    </source>
</evidence>
<dbReference type="eggNOG" id="KOG2634">
    <property type="taxonomic scope" value="Eukaryota"/>
</dbReference>
<dbReference type="Proteomes" id="UP000000709">
    <property type="component" value="Unassembled WGS sequence"/>
</dbReference>
<organism evidence="4">
    <name type="scientific">Spathaspora passalidarum (strain NRRL Y-27907 / 11-Y1)</name>
    <dbReference type="NCBI Taxonomy" id="619300"/>
    <lineage>
        <taxon>Eukaryota</taxon>
        <taxon>Fungi</taxon>
        <taxon>Dikarya</taxon>
        <taxon>Ascomycota</taxon>
        <taxon>Saccharomycotina</taxon>
        <taxon>Pichiomycetes</taxon>
        <taxon>Debaryomycetaceae</taxon>
        <taxon>Spathaspora</taxon>
    </lineage>
</organism>
<dbReference type="PANTHER" id="PTHR31811">
    <property type="entry name" value="TRNA A64-2'-O-RIBOSYLPHOSPHATE TRANSFERASE"/>
    <property type="match status" value="1"/>
</dbReference>
<dbReference type="InParanoid" id="G3AS11"/>
<dbReference type="GO" id="GO:0005737">
    <property type="term" value="C:cytoplasm"/>
    <property type="evidence" value="ECO:0007669"/>
    <property type="project" value="TreeGrafter"/>
</dbReference>
<dbReference type="InterPro" id="IPR033421">
    <property type="entry name" value="Rit1_DUSP-like"/>
</dbReference>
<dbReference type="GeneID" id="18874334"/>
<accession>G3AS11</accession>
<dbReference type="GO" id="GO:0019988">
    <property type="term" value="P:charged-tRNA amino acid modification"/>
    <property type="evidence" value="ECO:0007669"/>
    <property type="project" value="EnsemblFungi"/>
</dbReference>
<sequence>FVMDPIFSNNNDINEISKSLKRSALSLTNRLQSIIYDYYFVSKVHEKYLAQYPLVANERCGLWYVPKKYRKDTCYFKSTDGHTNVWAFSMRRLNLHLLPLIHQFDGLVIVDSTRRGKLMPDALSKTIPIWCAVINSILYQGETEESIIQEVLAEGATADDVKQIVKLMSNNWLCTPRAMVSENEHNSIVKLIPSFVKNVTRMGLFSKESIMTTLVQRKPLVPTWYYPGKCVPLKTSFQYNICCLSTSKKVESSYELISVRSLDDTFVSWNYVQGSADDHELWVPDHLCNGNFGPDLFWDVAFADKSSVLDDNTGFIYSWLSDSELELRINAYFEQSQVTIPQTLELYKVGDIGLSFGKIDSNIPYSLFSETSTIVILSESFSITEVPESKQKMILKYPIPSGKKGSNTLRALLPEMMHSLDISKSIIILCESGRDLSVGVILVLLCTYFDLDYNRLTDPPRISKDLVKQHLSKLSQISKASPSRSTLQSVNTYLFSHQ</sequence>
<feature type="domain" description="Rit1 N-terminal" evidence="2">
    <location>
        <begin position="20"/>
        <end position="301"/>
    </location>
</feature>
<feature type="non-terminal residue" evidence="3">
    <location>
        <position position="1"/>
    </location>
</feature>
<evidence type="ECO:0000313" key="3">
    <source>
        <dbReference type="EMBL" id="EGW31860.1"/>
    </source>
</evidence>
<dbReference type="OMA" id="PVFWANQ"/>
<protein>
    <recommendedName>
        <fullName evidence="5">Initiator tRNA phosphoribosyl transferase</fullName>
    </recommendedName>
</protein>
<proteinExistence type="predicted"/>
<dbReference type="PIRSF" id="PIRSF007747">
    <property type="entry name" value="Ribosyl_Ptfrase"/>
    <property type="match status" value="1"/>
</dbReference>
<dbReference type="PANTHER" id="PTHR31811:SF0">
    <property type="entry name" value="TRNA A64-2'-O-RIBOSYLPHOSPHATE TRANSFERASE"/>
    <property type="match status" value="1"/>
</dbReference>
<dbReference type="AlphaFoldDB" id="G3AS11"/>